<evidence type="ECO:0008006" key="4">
    <source>
        <dbReference type="Google" id="ProtNLM"/>
    </source>
</evidence>
<organism evidence="2 3">
    <name type="scientific">Candidatus Dojkabacteria bacterium CG_4_10_14_0_2_um_filter_Dojkabacteria_WS6_41_15</name>
    <dbReference type="NCBI Taxonomy" id="2014249"/>
    <lineage>
        <taxon>Bacteria</taxon>
        <taxon>Candidatus Dojkabacteria</taxon>
    </lineage>
</organism>
<keyword evidence="1" id="KW-1133">Transmembrane helix</keyword>
<comment type="caution">
    <text evidence="2">The sequence shown here is derived from an EMBL/GenBank/DDBJ whole genome shotgun (WGS) entry which is preliminary data.</text>
</comment>
<evidence type="ECO:0000313" key="3">
    <source>
        <dbReference type="Proteomes" id="UP000228952"/>
    </source>
</evidence>
<dbReference type="EMBL" id="PFQB01000091">
    <property type="protein sequence ID" value="PJA13282.1"/>
    <property type="molecule type" value="Genomic_DNA"/>
</dbReference>
<evidence type="ECO:0000256" key="1">
    <source>
        <dbReference type="SAM" id="Phobius"/>
    </source>
</evidence>
<evidence type="ECO:0000313" key="2">
    <source>
        <dbReference type="EMBL" id="PJA13282.1"/>
    </source>
</evidence>
<protein>
    <recommendedName>
        <fullName evidence="4">Fimbrial assembly protein</fullName>
    </recommendedName>
</protein>
<name>A0A2M7W1G3_9BACT</name>
<gene>
    <name evidence="2" type="ORF">COX64_03580</name>
</gene>
<dbReference type="Proteomes" id="UP000228952">
    <property type="component" value="Unassembled WGS sequence"/>
</dbReference>
<accession>A0A2M7W1G3</accession>
<reference evidence="3" key="1">
    <citation type="submission" date="2017-09" db="EMBL/GenBank/DDBJ databases">
        <title>Depth-based differentiation of microbial function through sediment-hosted aquifers and enrichment of novel symbionts in the deep terrestrial subsurface.</title>
        <authorList>
            <person name="Probst A.J."/>
            <person name="Ladd B."/>
            <person name="Jarett J.K."/>
            <person name="Geller-Mcgrath D.E."/>
            <person name="Sieber C.M.K."/>
            <person name="Emerson J.B."/>
            <person name="Anantharaman K."/>
            <person name="Thomas B.C."/>
            <person name="Malmstrom R."/>
            <person name="Stieglmeier M."/>
            <person name="Klingl A."/>
            <person name="Woyke T."/>
            <person name="Ryan C.M."/>
            <person name="Banfield J.F."/>
        </authorList>
    </citation>
    <scope>NUCLEOTIDE SEQUENCE [LARGE SCALE GENOMIC DNA]</scope>
</reference>
<sequence>MAAPKSSINLLTAEIRPQGQWDRIYAWTANTAKYIIIFTEMIVIAAIGFRFVIDGKIAKTDDRIEEQKGLLEARAAAETQVRQLITSMESIQQMEQSKYSLSSYYERIQTLIPTSITLQSISVDIGDSSIIGQVSNYDTLLLLENNLKGATDILSNVTMSTNQSQGGIINFAATFKLNLGTN</sequence>
<feature type="transmembrane region" description="Helical" evidence="1">
    <location>
        <begin position="34"/>
        <end position="53"/>
    </location>
</feature>
<proteinExistence type="predicted"/>
<keyword evidence="1" id="KW-0472">Membrane</keyword>
<dbReference type="AlphaFoldDB" id="A0A2M7W1G3"/>
<keyword evidence="1" id="KW-0812">Transmembrane</keyword>